<dbReference type="EMBL" id="HBUE01059278">
    <property type="protein sequence ID" value="CAG6467877.1"/>
    <property type="molecule type" value="Transcribed_RNA"/>
</dbReference>
<feature type="signal peptide" evidence="1">
    <location>
        <begin position="1"/>
        <end position="17"/>
    </location>
</feature>
<organism evidence="2">
    <name type="scientific">Culex pipiens</name>
    <name type="common">House mosquito</name>
    <dbReference type="NCBI Taxonomy" id="7175"/>
    <lineage>
        <taxon>Eukaryota</taxon>
        <taxon>Metazoa</taxon>
        <taxon>Ecdysozoa</taxon>
        <taxon>Arthropoda</taxon>
        <taxon>Hexapoda</taxon>
        <taxon>Insecta</taxon>
        <taxon>Pterygota</taxon>
        <taxon>Neoptera</taxon>
        <taxon>Endopterygota</taxon>
        <taxon>Diptera</taxon>
        <taxon>Nematocera</taxon>
        <taxon>Culicoidea</taxon>
        <taxon>Culicidae</taxon>
        <taxon>Culicinae</taxon>
        <taxon>Culicini</taxon>
        <taxon>Culex</taxon>
        <taxon>Culex</taxon>
    </lineage>
</organism>
<sequence>MELVWWFARLCVVKIECFHSVTPGNACSKMTSNARTQCYDSFEVKFGRFQEALRSVTFSESSLLKQIFNKCNRTSVEMTDHEFLDRFDKVCKNQKHHFYGFLSFFDKMGSRFFSHQRAHKHTFTRPTKKSFEKRRQKFNQFRAESESLGVLGGLRHLTLLQVSASLYLFRTQLLRATLFVEIL</sequence>
<evidence type="ECO:0000313" key="2">
    <source>
        <dbReference type="EMBL" id="CAG6467877.1"/>
    </source>
</evidence>
<keyword evidence="1" id="KW-0732">Signal</keyword>
<dbReference type="AlphaFoldDB" id="A0A8D8FCS8"/>
<proteinExistence type="predicted"/>
<protein>
    <submittedName>
        <fullName evidence="2">(northern house mosquito) hypothetical protein</fullName>
    </submittedName>
</protein>
<reference evidence="2" key="1">
    <citation type="submission" date="2021-05" db="EMBL/GenBank/DDBJ databases">
        <authorList>
            <person name="Alioto T."/>
            <person name="Alioto T."/>
            <person name="Gomez Garrido J."/>
        </authorList>
    </citation>
    <scope>NUCLEOTIDE SEQUENCE</scope>
</reference>
<accession>A0A8D8FCS8</accession>
<evidence type="ECO:0000256" key="1">
    <source>
        <dbReference type="SAM" id="SignalP"/>
    </source>
</evidence>
<name>A0A8D8FCS8_CULPI</name>
<feature type="chain" id="PRO_5034797990" evidence="1">
    <location>
        <begin position="18"/>
        <end position="183"/>
    </location>
</feature>